<keyword evidence="4" id="KW-1185">Reference proteome</keyword>
<dbReference type="GO" id="GO:0016020">
    <property type="term" value="C:membrane"/>
    <property type="evidence" value="ECO:0007669"/>
    <property type="project" value="TreeGrafter"/>
</dbReference>
<feature type="transmembrane region" description="Helical" evidence="1">
    <location>
        <begin position="50"/>
        <end position="72"/>
    </location>
</feature>
<evidence type="ECO:0000256" key="1">
    <source>
        <dbReference type="SAM" id="Phobius"/>
    </source>
</evidence>
<accession>A0A0D3GFJ6</accession>
<dbReference type="PaxDb" id="65489-OBART06G11470.1"/>
<keyword evidence="1" id="KW-0472">Membrane</keyword>
<organism evidence="3">
    <name type="scientific">Oryza barthii</name>
    <dbReference type="NCBI Taxonomy" id="65489"/>
    <lineage>
        <taxon>Eukaryota</taxon>
        <taxon>Viridiplantae</taxon>
        <taxon>Streptophyta</taxon>
        <taxon>Embryophyta</taxon>
        <taxon>Tracheophyta</taxon>
        <taxon>Spermatophyta</taxon>
        <taxon>Magnoliopsida</taxon>
        <taxon>Liliopsida</taxon>
        <taxon>Poales</taxon>
        <taxon>Poaceae</taxon>
        <taxon>BOP clade</taxon>
        <taxon>Oryzoideae</taxon>
        <taxon>Oryzeae</taxon>
        <taxon>Oryzinae</taxon>
        <taxon>Oryza</taxon>
    </lineage>
</organism>
<dbReference type="Pfam" id="PF13962">
    <property type="entry name" value="PGG"/>
    <property type="match status" value="1"/>
</dbReference>
<evidence type="ECO:0000313" key="3">
    <source>
        <dbReference type="EnsemblPlants" id="OBART06G11470.1"/>
    </source>
</evidence>
<dbReference type="Gramene" id="OBART06G11470.1">
    <property type="protein sequence ID" value="OBART06G11470.1"/>
    <property type="gene ID" value="OBART06G11470"/>
</dbReference>
<dbReference type="PANTHER" id="PTHR24177">
    <property type="entry name" value="CASKIN"/>
    <property type="match status" value="1"/>
</dbReference>
<feature type="transmembrane region" description="Helical" evidence="1">
    <location>
        <begin position="110"/>
        <end position="135"/>
    </location>
</feature>
<sequence>MAQVPPAAGHVVAGVTYNAGLNPPGGVWPDDTGGHATGDPVLPVTFHSRYFAFFYCNATAFVASLVVIMMLLDRRVSGNHVGVTVLCSAMVLDLAYAAGSNRKHETTAYVVSLAGAVLVYIALQVVVGMFAMAAIKRWLVRLCRILPCRRSMEPAQHLRANVTHDHRVQYL</sequence>
<dbReference type="InterPro" id="IPR026961">
    <property type="entry name" value="PGG_dom"/>
</dbReference>
<dbReference type="AlphaFoldDB" id="A0A0D3GFJ6"/>
<dbReference type="PANTHER" id="PTHR24177:SF432">
    <property type="entry name" value="OS06G0286146 PROTEIN"/>
    <property type="match status" value="1"/>
</dbReference>
<evidence type="ECO:0000259" key="2">
    <source>
        <dbReference type="Pfam" id="PF13962"/>
    </source>
</evidence>
<keyword evidence="1" id="KW-0812">Transmembrane</keyword>
<proteinExistence type="predicted"/>
<keyword evidence="1" id="KW-1133">Transmembrane helix</keyword>
<evidence type="ECO:0000313" key="4">
    <source>
        <dbReference type="Proteomes" id="UP000026960"/>
    </source>
</evidence>
<feature type="domain" description="PGG" evidence="2">
    <location>
        <begin position="11"/>
        <end position="100"/>
    </location>
</feature>
<feature type="transmembrane region" description="Helical" evidence="1">
    <location>
        <begin position="79"/>
        <end position="98"/>
    </location>
</feature>
<dbReference type="Proteomes" id="UP000026960">
    <property type="component" value="Chromosome 6"/>
</dbReference>
<name>A0A0D3GFJ6_9ORYZ</name>
<protein>
    <recommendedName>
        <fullName evidence="2">PGG domain-containing protein</fullName>
    </recommendedName>
</protein>
<dbReference type="eggNOG" id="KOG0504">
    <property type="taxonomic scope" value="Eukaryota"/>
</dbReference>
<reference evidence="3" key="1">
    <citation type="journal article" date="2009" name="Rice">
        <title>De Novo Next Generation Sequencing of Plant Genomes.</title>
        <authorList>
            <person name="Rounsley S."/>
            <person name="Marri P.R."/>
            <person name="Yu Y."/>
            <person name="He R."/>
            <person name="Sisneros N."/>
            <person name="Goicoechea J.L."/>
            <person name="Lee S.J."/>
            <person name="Angelova A."/>
            <person name="Kudrna D."/>
            <person name="Luo M."/>
            <person name="Affourtit J."/>
            <person name="Desany B."/>
            <person name="Knight J."/>
            <person name="Niazi F."/>
            <person name="Egholm M."/>
            <person name="Wing R.A."/>
        </authorList>
    </citation>
    <scope>NUCLEOTIDE SEQUENCE [LARGE SCALE GENOMIC DNA]</scope>
    <source>
        <strain evidence="3">cv. IRGC 105608</strain>
    </source>
</reference>
<reference evidence="3" key="2">
    <citation type="submission" date="2015-03" db="UniProtKB">
        <authorList>
            <consortium name="EnsemblPlants"/>
        </authorList>
    </citation>
    <scope>IDENTIFICATION</scope>
</reference>
<dbReference type="EnsemblPlants" id="OBART06G11470.1">
    <property type="protein sequence ID" value="OBART06G11470.1"/>
    <property type="gene ID" value="OBART06G11470"/>
</dbReference>
<dbReference type="STRING" id="65489.A0A0D3GFJ6"/>
<dbReference type="HOGENOM" id="CLU_116044_0_0_1"/>